<accession>A0A0C2TC06</accession>
<reference evidence="1 2" key="1">
    <citation type="submission" date="2014-04" db="EMBL/GenBank/DDBJ databases">
        <title>Evolutionary Origins and Diversification of the Mycorrhizal Mutualists.</title>
        <authorList>
            <consortium name="DOE Joint Genome Institute"/>
            <consortium name="Mycorrhizal Genomics Consortium"/>
            <person name="Kohler A."/>
            <person name="Kuo A."/>
            <person name="Nagy L.G."/>
            <person name="Floudas D."/>
            <person name="Copeland A."/>
            <person name="Barry K.W."/>
            <person name="Cichocki N."/>
            <person name="Veneault-Fourrey C."/>
            <person name="LaButti K."/>
            <person name="Lindquist E.A."/>
            <person name="Lipzen A."/>
            <person name="Lundell T."/>
            <person name="Morin E."/>
            <person name="Murat C."/>
            <person name="Riley R."/>
            <person name="Ohm R."/>
            <person name="Sun H."/>
            <person name="Tunlid A."/>
            <person name="Henrissat B."/>
            <person name="Grigoriev I.V."/>
            <person name="Hibbett D.S."/>
            <person name="Martin F."/>
        </authorList>
    </citation>
    <scope>NUCLEOTIDE SEQUENCE [LARGE SCALE GENOMIC DNA]</scope>
    <source>
        <strain evidence="1 2">Koide BX008</strain>
    </source>
</reference>
<dbReference type="InParanoid" id="A0A0C2TC06"/>
<protein>
    <submittedName>
        <fullName evidence="1">Uncharacterized protein</fullName>
    </submittedName>
</protein>
<sequence length="154" mass="17516">MNGRVGGCNLHIFHRQKILQWPGGHILLSHLLRPATSVLFGITQYHARLRHGTSFLPIIAELRKYVHWSHAVPNHLPLNMVECQATCECLLVALLYLGSSVLIWLDLVGDVDVSQEGSEENLKEAFSLRRGCLIEVWLCLSYCPPQVYSLHHHY</sequence>
<evidence type="ECO:0000313" key="1">
    <source>
        <dbReference type="EMBL" id="KIL64344.1"/>
    </source>
</evidence>
<dbReference type="EMBL" id="KN818250">
    <property type="protein sequence ID" value="KIL64344.1"/>
    <property type="molecule type" value="Genomic_DNA"/>
</dbReference>
<organism evidence="1 2">
    <name type="scientific">Amanita muscaria (strain Koide BX008)</name>
    <dbReference type="NCBI Taxonomy" id="946122"/>
    <lineage>
        <taxon>Eukaryota</taxon>
        <taxon>Fungi</taxon>
        <taxon>Dikarya</taxon>
        <taxon>Basidiomycota</taxon>
        <taxon>Agaricomycotina</taxon>
        <taxon>Agaricomycetes</taxon>
        <taxon>Agaricomycetidae</taxon>
        <taxon>Agaricales</taxon>
        <taxon>Pluteineae</taxon>
        <taxon>Amanitaceae</taxon>
        <taxon>Amanita</taxon>
    </lineage>
</organism>
<proteinExistence type="predicted"/>
<name>A0A0C2TC06_AMAMK</name>
<dbReference type="HOGENOM" id="CLU_1703760_0_0_1"/>
<keyword evidence="2" id="KW-1185">Reference proteome</keyword>
<dbReference type="Proteomes" id="UP000054549">
    <property type="component" value="Unassembled WGS sequence"/>
</dbReference>
<dbReference type="AlphaFoldDB" id="A0A0C2TC06"/>
<gene>
    <name evidence="1" type="ORF">M378DRAFT_594375</name>
</gene>
<evidence type="ECO:0000313" key="2">
    <source>
        <dbReference type="Proteomes" id="UP000054549"/>
    </source>
</evidence>